<dbReference type="DNASU" id="4656698"/>
<dbReference type="Pfam" id="PF08668">
    <property type="entry name" value="HDOD"/>
    <property type="match status" value="1"/>
</dbReference>
<dbReference type="InterPro" id="IPR014710">
    <property type="entry name" value="RmlC-like_jellyroll"/>
</dbReference>
<reference evidence="4" key="1">
    <citation type="journal article" date="2011" name="Appl. Environ. Microbiol.">
        <title>Genomic potential of Marinobacter aquaeolei, a biogeochemical 'opportunitroph'.</title>
        <authorList>
            <person name="Singer E."/>
            <person name="Webb E.A."/>
            <person name="Nelson W.C."/>
            <person name="Heidelberg J.F."/>
            <person name="Ivanova N."/>
            <person name="Pati A."/>
            <person name="Edwards K.J."/>
        </authorList>
    </citation>
    <scope>NUCLEOTIDE SEQUENCE [LARGE SCALE GENOMIC DNA]</scope>
    <source>
        <strain evidence="4">ATCC 700491 / DSM 11845 / VT8</strain>
    </source>
</reference>
<dbReference type="CDD" id="cd00038">
    <property type="entry name" value="CAP_ED"/>
    <property type="match status" value="1"/>
</dbReference>
<dbReference type="Gene3D" id="1.10.3210.10">
    <property type="entry name" value="Hypothetical protein af1432"/>
    <property type="match status" value="1"/>
</dbReference>
<dbReference type="eggNOG" id="COG1639">
    <property type="taxonomic scope" value="Bacteria"/>
</dbReference>
<dbReference type="InterPro" id="IPR052340">
    <property type="entry name" value="RNase_Y/CdgJ"/>
</dbReference>
<gene>
    <name evidence="3" type="ordered locus">Maqu_2422</name>
</gene>
<dbReference type="EMBL" id="CP000514">
    <property type="protein sequence ID" value="ABM19497.1"/>
    <property type="molecule type" value="Genomic_DNA"/>
</dbReference>
<feature type="domain" description="Cyclic nucleotide-binding" evidence="1">
    <location>
        <begin position="30"/>
        <end position="128"/>
    </location>
</feature>
<dbReference type="InterPro" id="IPR000595">
    <property type="entry name" value="cNMP-bd_dom"/>
</dbReference>
<dbReference type="eggNOG" id="COG0664">
    <property type="taxonomic scope" value="Bacteria"/>
</dbReference>
<dbReference type="SUPFAM" id="SSF109604">
    <property type="entry name" value="HD-domain/PDEase-like"/>
    <property type="match status" value="1"/>
</dbReference>
<dbReference type="KEGG" id="maq:Maqu_2422"/>
<dbReference type="Pfam" id="PF00027">
    <property type="entry name" value="cNMP_binding"/>
    <property type="match status" value="1"/>
</dbReference>
<dbReference type="InterPro" id="IPR003607">
    <property type="entry name" value="HD/PDEase_dom"/>
</dbReference>
<dbReference type="Proteomes" id="UP000000998">
    <property type="component" value="Chromosome"/>
</dbReference>
<evidence type="ECO:0000259" key="2">
    <source>
        <dbReference type="PROSITE" id="PS51833"/>
    </source>
</evidence>
<protein>
    <submittedName>
        <fullName evidence="3">Cyclic nucleotide-binding protein</fullName>
    </submittedName>
</protein>
<sequence length="430" mass="48492">MPVFYPAVQGSLPMGGQESLPLRRLKSFQPLGRLTDDQLVLLASRAERRTHGPGQRVMERGVRDGLDYFLISGAVELQSVDGRKSTIEAETDKALNPVARLQPRMYDVTAVKPCEFLVIEQEVLNQMLRAAPISQVEMDSSDHDEDQSEEHHLLMEFYSELRSNQVQLPSVPDVAWKVRRVVDREDSSATEVASAVSADPAMAAKLVRSCNSPLYRGFSDVRNVREAVVRLGMRTTRQLVTVFAMREVFKTRRAPLQKEMEQLWRHSREVAALCWVLADHATRIDPEEALLAGLLHDIGVVPVLVQAEHHVNLFADDRNLHHAIDELRADVGCAVLENWAFPKAFVEAVRHAEDWHHECRETAPQLVDVVIVAQLHSMIGSSQNEGLPAFDQVPAWRRLGELELNASRSLQLLSEARERVDEVQKLLSIR</sequence>
<organism evidence="3 4">
    <name type="scientific">Marinobacter nauticus (strain ATCC 700491 / DSM 11845 / VT8)</name>
    <name type="common">Marinobacter aquaeolei</name>
    <dbReference type="NCBI Taxonomy" id="351348"/>
    <lineage>
        <taxon>Bacteria</taxon>
        <taxon>Pseudomonadati</taxon>
        <taxon>Pseudomonadota</taxon>
        <taxon>Gammaproteobacteria</taxon>
        <taxon>Pseudomonadales</taxon>
        <taxon>Marinobacteraceae</taxon>
        <taxon>Marinobacter</taxon>
    </lineage>
</organism>
<dbReference type="Gene3D" id="2.60.120.10">
    <property type="entry name" value="Jelly Rolls"/>
    <property type="match status" value="1"/>
</dbReference>
<dbReference type="PROSITE" id="PS50042">
    <property type="entry name" value="CNMP_BINDING_3"/>
    <property type="match status" value="1"/>
</dbReference>
<proteinExistence type="predicted"/>
<evidence type="ECO:0000313" key="3">
    <source>
        <dbReference type="EMBL" id="ABM19497.1"/>
    </source>
</evidence>
<evidence type="ECO:0000259" key="1">
    <source>
        <dbReference type="PROSITE" id="PS50042"/>
    </source>
</evidence>
<dbReference type="PANTHER" id="PTHR33525:SF3">
    <property type="entry name" value="RIBONUCLEASE Y"/>
    <property type="match status" value="1"/>
</dbReference>
<dbReference type="STRING" id="351348.Maqu_2422"/>
<feature type="domain" description="HDOD" evidence="2">
    <location>
        <begin position="168"/>
        <end position="355"/>
    </location>
</feature>
<evidence type="ECO:0000313" key="4">
    <source>
        <dbReference type="Proteomes" id="UP000000998"/>
    </source>
</evidence>
<dbReference type="PANTHER" id="PTHR33525">
    <property type="match status" value="1"/>
</dbReference>
<dbReference type="InterPro" id="IPR013976">
    <property type="entry name" value="HDOD"/>
</dbReference>
<dbReference type="InterPro" id="IPR018490">
    <property type="entry name" value="cNMP-bd_dom_sf"/>
</dbReference>
<name>A1U3C8_MARN8</name>
<dbReference type="HOGENOM" id="CLU_048246_1_2_6"/>
<dbReference type="SUPFAM" id="SSF51206">
    <property type="entry name" value="cAMP-binding domain-like"/>
    <property type="match status" value="1"/>
</dbReference>
<dbReference type="CDD" id="cd00077">
    <property type="entry name" value="HDc"/>
    <property type="match status" value="1"/>
</dbReference>
<dbReference type="AlphaFoldDB" id="A1U3C8"/>
<dbReference type="PROSITE" id="PS51833">
    <property type="entry name" value="HDOD"/>
    <property type="match status" value="1"/>
</dbReference>
<accession>A1U3C8</accession>